<comment type="function">
    <text evidence="2">Involved in resistance to gentamicin, tobramycin, and kanamycin. Tobramycin and kanamycin resistance is due to the ACC activity, specified by N-terminal region. The C-terminal region is a kinase that phosphorylates several 4,6-disubstituted aminoglycosides.</text>
</comment>
<dbReference type="Gene3D" id="3.40.630.30">
    <property type="match status" value="1"/>
</dbReference>
<organism evidence="8 9">
    <name type="scientific">Paenibacillus lactis</name>
    <dbReference type="NCBI Taxonomy" id="228574"/>
    <lineage>
        <taxon>Bacteria</taxon>
        <taxon>Bacillati</taxon>
        <taxon>Bacillota</taxon>
        <taxon>Bacilli</taxon>
        <taxon>Bacillales</taxon>
        <taxon>Paenibacillaceae</taxon>
        <taxon>Paenibacillus</taxon>
    </lineage>
</organism>
<dbReference type="InterPro" id="IPR000182">
    <property type="entry name" value="GNAT_dom"/>
</dbReference>
<reference evidence="8 9" key="1">
    <citation type="submission" date="2021-03" db="EMBL/GenBank/DDBJ databases">
        <title>Genomic Encyclopedia of Type Strains, Phase IV (KMG-IV): sequencing the most valuable type-strain genomes for metagenomic binning, comparative biology and taxonomic classification.</title>
        <authorList>
            <person name="Goeker M."/>
        </authorList>
    </citation>
    <scope>NUCLEOTIDE SEQUENCE [LARGE SCALE GENOMIC DNA]</scope>
    <source>
        <strain evidence="8 9">DSM 15596</strain>
    </source>
</reference>
<name>A0ABS4FCJ7_9BACL</name>
<dbReference type="Pfam" id="PF01636">
    <property type="entry name" value="APH"/>
    <property type="match status" value="1"/>
</dbReference>
<keyword evidence="8" id="KW-0418">Kinase</keyword>
<dbReference type="InterPro" id="IPR051678">
    <property type="entry name" value="AGP_Transferase"/>
</dbReference>
<dbReference type="GO" id="GO:0016301">
    <property type="term" value="F:kinase activity"/>
    <property type="evidence" value="ECO:0007669"/>
    <property type="project" value="UniProtKB-KW"/>
</dbReference>
<dbReference type="EC" id="2.7.1.190" evidence="4"/>
<keyword evidence="8" id="KW-0808">Transferase</keyword>
<dbReference type="Gene3D" id="3.30.200.20">
    <property type="entry name" value="Phosphorylase Kinase, domain 1"/>
    <property type="match status" value="1"/>
</dbReference>
<dbReference type="PANTHER" id="PTHR21310">
    <property type="entry name" value="AMINOGLYCOSIDE PHOSPHOTRANSFERASE-RELATED-RELATED"/>
    <property type="match status" value="1"/>
</dbReference>
<feature type="domain" description="N-acetyltransferase" evidence="7">
    <location>
        <begin position="8"/>
        <end position="156"/>
    </location>
</feature>
<sequence>MDNTLSSYRLRPFKNQDHEACLAVFDSNVPKYFAAEERQDYALFLEKLPGPYFVLENERGSVIACGGYATGRDDESIAVLCWGMVDRSLHRSGVGTKLLTERLRRISAEPHFSIVKIETSPHSRGFFERFGFTELGTIPDGFAPGLDLVRMELDLALASIRRACPELEIHSVEPIGSGQNNVLKLVNSELIFRFPKYKEGTTRLKHEADLLSFIADRLPLDVPQPVLCCLDDEAIYRPFISYRKLNGEPLEAERLQQIGDDAVRRRLAGQLAGFLRHLHNMNLDGLYKGELRTFDPYAEWADLYERIQTKLYPYLKPEARQWTDRHFGKFLHAKSDSPIAPALIHGDFGTSNLLYDPDEMRICGILDFDEAGIGDPAVDYAALRASYGESFFKLVLDVYPEVHQLMDRVLFYQGTFALQEALFGLENGDSEAFHAGIETVNAGG</sequence>
<dbReference type="PROSITE" id="PS51186">
    <property type="entry name" value="GNAT"/>
    <property type="match status" value="1"/>
</dbReference>
<gene>
    <name evidence="8" type="ORF">J2Z18_003078</name>
</gene>
<evidence type="ECO:0000256" key="1">
    <source>
        <dbReference type="ARBA" id="ARBA00001735"/>
    </source>
</evidence>
<keyword evidence="9" id="KW-1185">Reference proteome</keyword>
<dbReference type="InterPro" id="IPR011009">
    <property type="entry name" value="Kinase-like_dom_sf"/>
</dbReference>
<evidence type="ECO:0000256" key="2">
    <source>
        <dbReference type="ARBA" id="ARBA00002498"/>
    </source>
</evidence>
<dbReference type="Pfam" id="PF13673">
    <property type="entry name" value="Acetyltransf_10"/>
    <property type="match status" value="1"/>
</dbReference>
<evidence type="ECO:0000259" key="7">
    <source>
        <dbReference type="PROSITE" id="PS51186"/>
    </source>
</evidence>
<proteinExistence type="inferred from homology"/>
<keyword evidence="6" id="KW-0511">Multifunctional enzyme</keyword>
<evidence type="ECO:0000256" key="5">
    <source>
        <dbReference type="ARBA" id="ARBA00014467"/>
    </source>
</evidence>
<evidence type="ECO:0000313" key="8">
    <source>
        <dbReference type="EMBL" id="MBP1893975.1"/>
    </source>
</evidence>
<dbReference type="EMBL" id="JAGGKI010000007">
    <property type="protein sequence ID" value="MBP1893975.1"/>
    <property type="molecule type" value="Genomic_DNA"/>
</dbReference>
<accession>A0ABS4FCJ7</accession>
<protein>
    <recommendedName>
        <fullName evidence="5">Bifunctional AAC/APH</fullName>
        <ecNumber evidence="4">2.7.1.190</ecNumber>
    </recommendedName>
</protein>
<comment type="catalytic activity">
    <reaction evidence="1">
        <text>a gentamycin + GTP = a gentamycin 2''-phosphate + GDP + H(+)</text>
        <dbReference type="Rhea" id="RHEA:48872"/>
        <dbReference type="ChEBI" id="CHEBI:15378"/>
        <dbReference type="ChEBI" id="CHEBI:37565"/>
        <dbReference type="ChEBI" id="CHEBI:58189"/>
        <dbReference type="ChEBI" id="CHEBI:90218"/>
        <dbReference type="ChEBI" id="CHEBI:90219"/>
        <dbReference type="EC" id="2.7.1.190"/>
    </reaction>
</comment>
<evidence type="ECO:0000256" key="6">
    <source>
        <dbReference type="ARBA" id="ARBA00023268"/>
    </source>
</evidence>
<evidence type="ECO:0000256" key="4">
    <source>
        <dbReference type="ARBA" id="ARBA00011931"/>
    </source>
</evidence>
<dbReference type="InterPro" id="IPR002575">
    <property type="entry name" value="Aminoglycoside_PTrfase"/>
</dbReference>
<evidence type="ECO:0000256" key="3">
    <source>
        <dbReference type="ARBA" id="ARBA00008487"/>
    </source>
</evidence>
<dbReference type="PANTHER" id="PTHR21310:SF15">
    <property type="entry name" value="AMINOGLYCOSIDE PHOSPHOTRANSFERASE DOMAIN-CONTAINING PROTEIN"/>
    <property type="match status" value="1"/>
</dbReference>
<dbReference type="Proteomes" id="UP000706926">
    <property type="component" value="Unassembled WGS sequence"/>
</dbReference>
<dbReference type="Gene3D" id="3.90.1200.10">
    <property type="match status" value="1"/>
</dbReference>
<evidence type="ECO:0000313" key="9">
    <source>
        <dbReference type="Proteomes" id="UP000706926"/>
    </source>
</evidence>
<dbReference type="GeneID" id="95405037"/>
<dbReference type="SUPFAM" id="SSF56112">
    <property type="entry name" value="Protein kinase-like (PK-like)"/>
    <property type="match status" value="1"/>
</dbReference>
<dbReference type="RefSeq" id="WP_210094929.1">
    <property type="nucleotide sequence ID" value="NZ_CP139098.1"/>
</dbReference>
<comment type="caution">
    <text evidence="8">The sequence shown here is derived from an EMBL/GenBank/DDBJ whole genome shotgun (WGS) entry which is preliminary data.</text>
</comment>
<comment type="similarity">
    <text evidence="3">In the C-terminal section; belongs to the aminoglycoside phosphotransferase family.</text>
</comment>
<dbReference type="InterPro" id="IPR016181">
    <property type="entry name" value="Acyl_CoA_acyltransferase"/>
</dbReference>
<dbReference type="SUPFAM" id="SSF55729">
    <property type="entry name" value="Acyl-CoA N-acyltransferases (Nat)"/>
    <property type="match status" value="1"/>
</dbReference>